<dbReference type="GeneID" id="27350574"/>
<dbReference type="Proteomes" id="UP000054466">
    <property type="component" value="Unassembled WGS sequence"/>
</dbReference>
<dbReference type="HOGENOM" id="CLU_1115645_0_0_1"/>
<dbReference type="RefSeq" id="XP_016243376.1">
    <property type="nucleotide sequence ID" value="XM_016398814.1"/>
</dbReference>
<dbReference type="OrthoDB" id="5049477at2759"/>
<evidence type="ECO:0000313" key="2">
    <source>
        <dbReference type="EMBL" id="KIW23160.1"/>
    </source>
</evidence>
<organism evidence="2 3">
    <name type="scientific">Cladophialophora immunda</name>
    <dbReference type="NCBI Taxonomy" id="569365"/>
    <lineage>
        <taxon>Eukaryota</taxon>
        <taxon>Fungi</taxon>
        <taxon>Dikarya</taxon>
        <taxon>Ascomycota</taxon>
        <taxon>Pezizomycotina</taxon>
        <taxon>Eurotiomycetes</taxon>
        <taxon>Chaetothyriomycetidae</taxon>
        <taxon>Chaetothyriales</taxon>
        <taxon>Herpotrichiellaceae</taxon>
        <taxon>Cladophialophora</taxon>
    </lineage>
</organism>
<name>A0A0D2BXV9_9EURO</name>
<protein>
    <submittedName>
        <fullName evidence="2">Uncharacterized protein</fullName>
    </submittedName>
</protein>
<dbReference type="AlphaFoldDB" id="A0A0D2BXV9"/>
<evidence type="ECO:0000313" key="3">
    <source>
        <dbReference type="Proteomes" id="UP000054466"/>
    </source>
</evidence>
<evidence type="ECO:0000256" key="1">
    <source>
        <dbReference type="SAM" id="SignalP"/>
    </source>
</evidence>
<feature type="chain" id="PRO_5002250226" evidence="1">
    <location>
        <begin position="19"/>
        <end position="249"/>
    </location>
</feature>
<keyword evidence="1" id="KW-0732">Signal</keyword>
<keyword evidence="3" id="KW-1185">Reference proteome</keyword>
<accession>A0A0D2BXV9</accession>
<proteinExistence type="predicted"/>
<feature type="signal peptide" evidence="1">
    <location>
        <begin position="1"/>
        <end position="18"/>
    </location>
</feature>
<dbReference type="EMBL" id="KN847046">
    <property type="protein sequence ID" value="KIW23160.1"/>
    <property type="molecule type" value="Genomic_DNA"/>
</dbReference>
<gene>
    <name evidence="2" type="ORF">PV07_11380</name>
</gene>
<reference evidence="2 3" key="1">
    <citation type="submission" date="2015-01" db="EMBL/GenBank/DDBJ databases">
        <title>The Genome Sequence of Cladophialophora immunda CBS83496.</title>
        <authorList>
            <consortium name="The Broad Institute Genomics Platform"/>
            <person name="Cuomo C."/>
            <person name="de Hoog S."/>
            <person name="Gorbushina A."/>
            <person name="Stielow B."/>
            <person name="Teixiera M."/>
            <person name="Abouelleil A."/>
            <person name="Chapman S.B."/>
            <person name="Priest M."/>
            <person name="Young S.K."/>
            <person name="Wortman J."/>
            <person name="Nusbaum C."/>
            <person name="Birren B."/>
        </authorList>
    </citation>
    <scope>NUCLEOTIDE SEQUENCE [LARGE SCALE GENOMIC DNA]</scope>
    <source>
        <strain evidence="2 3">CBS 83496</strain>
    </source>
</reference>
<dbReference type="VEuPathDB" id="FungiDB:PV07_11380"/>
<sequence length="249" mass="25935">MHVFSLLAVSSLPLAALAAPYQVSLADFTNLGDGKVTPAWLRENEQLVVPLSPLARTGLVDPLVEEGLISLAGNYFFNKIYEHANDSDMSAAASWRCIKECGTTVATSVPCLFAALAGGGRPEDALKCVGKKTLCGCRDCLPKPIDNWLQQKVCSSAVVEVADKFSPYVDFSALAGSSVSVSAFRGDLYKWQVEQLAAINKAGAAAGSIQRSDGDGNVHAQCVVGSSCGGCGCCVGVCVMDDDCVGVCA</sequence>